<dbReference type="GO" id="GO:0009898">
    <property type="term" value="C:cytoplasmic side of plasma membrane"/>
    <property type="evidence" value="ECO:0007669"/>
    <property type="project" value="TreeGrafter"/>
</dbReference>
<evidence type="ECO:0000256" key="1">
    <source>
        <dbReference type="ARBA" id="ARBA00022729"/>
    </source>
</evidence>
<accession>L8GNQ2</accession>
<evidence type="ECO:0000256" key="2">
    <source>
        <dbReference type="SAM" id="SignalP"/>
    </source>
</evidence>
<dbReference type="OrthoDB" id="6409159at2759"/>
<organism evidence="4 5">
    <name type="scientific">Acanthamoeba castellanii (strain ATCC 30010 / Neff)</name>
    <dbReference type="NCBI Taxonomy" id="1257118"/>
    <lineage>
        <taxon>Eukaryota</taxon>
        <taxon>Amoebozoa</taxon>
        <taxon>Discosea</taxon>
        <taxon>Longamoebia</taxon>
        <taxon>Centramoebida</taxon>
        <taxon>Acanthamoebidae</taxon>
        <taxon>Acanthamoeba</taxon>
    </lineage>
</organism>
<evidence type="ECO:0000313" key="4">
    <source>
        <dbReference type="EMBL" id="ELR14489.1"/>
    </source>
</evidence>
<reference evidence="4 5" key="1">
    <citation type="journal article" date="2013" name="Genome Biol.">
        <title>Genome of Acanthamoeba castellanii highlights extensive lateral gene transfer and early evolution of tyrosine kinase signaling.</title>
        <authorList>
            <person name="Clarke M."/>
            <person name="Lohan A.J."/>
            <person name="Liu B."/>
            <person name="Lagkouvardos I."/>
            <person name="Roy S."/>
            <person name="Zafar N."/>
            <person name="Bertelli C."/>
            <person name="Schilde C."/>
            <person name="Kianianmomeni A."/>
            <person name="Burglin T.R."/>
            <person name="Frech C."/>
            <person name="Turcotte B."/>
            <person name="Kopec K.O."/>
            <person name="Synnott J.M."/>
            <person name="Choo C."/>
            <person name="Paponov I."/>
            <person name="Finkler A."/>
            <person name="Soon Heng Tan C."/>
            <person name="Hutchins A.P."/>
            <person name="Weinmeier T."/>
            <person name="Rattei T."/>
            <person name="Chu J.S."/>
            <person name="Gimenez G."/>
            <person name="Irimia M."/>
            <person name="Rigden D.J."/>
            <person name="Fitzpatrick D.A."/>
            <person name="Lorenzo-Morales J."/>
            <person name="Bateman A."/>
            <person name="Chiu C.H."/>
            <person name="Tang P."/>
            <person name="Hegemann P."/>
            <person name="Fromm H."/>
            <person name="Raoult D."/>
            <person name="Greub G."/>
            <person name="Miranda-Saavedra D."/>
            <person name="Chen N."/>
            <person name="Nash P."/>
            <person name="Ginger M.L."/>
            <person name="Horn M."/>
            <person name="Schaap P."/>
            <person name="Caler L."/>
            <person name="Loftus B."/>
        </authorList>
    </citation>
    <scope>NUCLEOTIDE SEQUENCE [LARGE SCALE GENOMIC DNA]</scope>
    <source>
        <strain evidence="4 5">Neff</strain>
    </source>
</reference>
<feature type="chain" id="PRO_5003989930" evidence="2">
    <location>
        <begin position="22"/>
        <end position="204"/>
    </location>
</feature>
<feature type="signal peptide" evidence="2">
    <location>
        <begin position="1"/>
        <end position="21"/>
    </location>
</feature>
<dbReference type="InterPro" id="IPR036846">
    <property type="entry name" value="GM2-AP_sf"/>
</dbReference>
<dbReference type="GeneID" id="14915055"/>
<dbReference type="AlphaFoldDB" id="L8GNQ2"/>
<sequence length="204" mass="21677">MNKLLYISVFVLALCAIVVTATSSEEEKFTLEQLLAQPQTLDKAKLTAFSYTNCGSESDPSKLTQLNISPDPIMVGQAVNITAKGFLSANISSGEGYTMSLEIYKKVFGVPIYVPCVSNVGSCTYDLCGILPPTANCPLQPWGVPCSCPLAAGSYQVPVPGFSFPFPNLGISWLLDGEILVSVTLADKSGSRLACYKIDATISS</sequence>
<dbReference type="Proteomes" id="UP000011083">
    <property type="component" value="Unassembled WGS sequence"/>
</dbReference>
<evidence type="ECO:0000313" key="5">
    <source>
        <dbReference type="Proteomes" id="UP000011083"/>
    </source>
</evidence>
<dbReference type="InterPro" id="IPR028996">
    <property type="entry name" value="GM2-AP"/>
</dbReference>
<dbReference type="KEGG" id="acan:ACA1_192600"/>
<dbReference type="Pfam" id="PF02221">
    <property type="entry name" value="E1_DerP2_DerF2"/>
    <property type="match status" value="1"/>
</dbReference>
<dbReference type="SUPFAM" id="SSF63707">
    <property type="entry name" value="Ganglioside M2 (gm2) activator"/>
    <property type="match status" value="1"/>
</dbReference>
<dbReference type="PANTHER" id="PTHR17357">
    <property type="entry name" value="GM2 GANGLIOSIDE ACTIVATOR PROTEIN"/>
    <property type="match status" value="1"/>
</dbReference>
<dbReference type="GO" id="GO:0006689">
    <property type="term" value="P:ganglioside catabolic process"/>
    <property type="evidence" value="ECO:0007669"/>
    <property type="project" value="InterPro"/>
</dbReference>
<dbReference type="SMART" id="SM00737">
    <property type="entry name" value="ML"/>
    <property type="match status" value="1"/>
</dbReference>
<dbReference type="RefSeq" id="XP_004336502.1">
    <property type="nucleotide sequence ID" value="XM_004336454.1"/>
</dbReference>
<dbReference type="PANTHER" id="PTHR17357:SF0">
    <property type="entry name" value="GANGLIOSIDE GM2 ACTIVATOR"/>
    <property type="match status" value="1"/>
</dbReference>
<feature type="domain" description="MD-2-related lipid-recognition" evidence="3">
    <location>
        <begin position="51"/>
        <end position="200"/>
    </location>
</feature>
<dbReference type="Gene3D" id="2.70.220.10">
    <property type="entry name" value="Ganglioside GM2 activator"/>
    <property type="match status" value="1"/>
</dbReference>
<dbReference type="GO" id="GO:0005319">
    <property type="term" value="F:lipid transporter activity"/>
    <property type="evidence" value="ECO:0007669"/>
    <property type="project" value="TreeGrafter"/>
</dbReference>
<gene>
    <name evidence="4" type="ORF">ACA1_192600</name>
</gene>
<keyword evidence="5" id="KW-1185">Reference proteome</keyword>
<dbReference type="GO" id="GO:0008047">
    <property type="term" value="F:enzyme activator activity"/>
    <property type="evidence" value="ECO:0007669"/>
    <property type="project" value="InterPro"/>
</dbReference>
<name>L8GNQ2_ACACF</name>
<protein>
    <submittedName>
        <fullName evidence="4">Ganglioside gm2 activator, putative</fullName>
    </submittedName>
</protein>
<keyword evidence="1 2" id="KW-0732">Signal</keyword>
<dbReference type="OMA" id="WENCGPP"/>
<proteinExistence type="predicted"/>
<dbReference type="InterPro" id="IPR003172">
    <property type="entry name" value="ML_dom"/>
</dbReference>
<dbReference type="VEuPathDB" id="AmoebaDB:ACA1_192600"/>
<dbReference type="EMBL" id="KB008052">
    <property type="protein sequence ID" value="ELR14489.1"/>
    <property type="molecule type" value="Genomic_DNA"/>
</dbReference>
<evidence type="ECO:0000259" key="3">
    <source>
        <dbReference type="SMART" id="SM00737"/>
    </source>
</evidence>